<feature type="region of interest" description="Disordered" evidence="1">
    <location>
        <begin position="1"/>
        <end position="23"/>
    </location>
</feature>
<proteinExistence type="predicted"/>
<dbReference type="EMBL" id="CADCVX010000121">
    <property type="protein sequence ID" value="CAA9490839.1"/>
    <property type="molecule type" value="Genomic_DNA"/>
</dbReference>
<dbReference type="AlphaFoldDB" id="A0A6J4SG41"/>
<protein>
    <submittedName>
        <fullName evidence="2">Probable Co/Zn/Cd efflux system membrane fusion protein</fullName>
    </submittedName>
</protein>
<reference evidence="2" key="1">
    <citation type="submission" date="2020-02" db="EMBL/GenBank/DDBJ databases">
        <authorList>
            <person name="Meier V. D."/>
        </authorList>
    </citation>
    <scope>NUCLEOTIDE SEQUENCE</scope>
    <source>
        <strain evidence="2">AVDCRST_MAG91</strain>
    </source>
</reference>
<gene>
    <name evidence="2" type="ORF">AVDCRST_MAG91-533</name>
</gene>
<organism evidence="2">
    <name type="scientific">uncultured Sphingomonadaceae bacterium</name>
    <dbReference type="NCBI Taxonomy" id="169976"/>
    <lineage>
        <taxon>Bacteria</taxon>
        <taxon>Pseudomonadati</taxon>
        <taxon>Pseudomonadota</taxon>
        <taxon>Alphaproteobacteria</taxon>
        <taxon>Sphingomonadales</taxon>
        <taxon>Sphingomonadaceae</taxon>
        <taxon>environmental samples</taxon>
    </lineage>
</organism>
<name>A0A6J4SG41_9SPHN</name>
<accession>A0A6J4SG41</accession>
<evidence type="ECO:0000313" key="2">
    <source>
        <dbReference type="EMBL" id="CAA9490839.1"/>
    </source>
</evidence>
<sequence>MVQSAGAFLNPGQKVIPRRTAAR</sequence>
<evidence type="ECO:0000256" key="1">
    <source>
        <dbReference type="SAM" id="MobiDB-lite"/>
    </source>
</evidence>